<dbReference type="SMART" id="SM00900">
    <property type="entry name" value="FMN_bind"/>
    <property type="match status" value="1"/>
</dbReference>
<keyword evidence="4" id="KW-1185">Reference proteome</keyword>
<accession>M1ZJY7</accession>
<dbReference type="GO" id="GO:0010181">
    <property type="term" value="F:FMN binding"/>
    <property type="evidence" value="ECO:0007669"/>
    <property type="project" value="InterPro"/>
</dbReference>
<evidence type="ECO:0000259" key="2">
    <source>
        <dbReference type="SMART" id="SM00900"/>
    </source>
</evidence>
<dbReference type="OrthoDB" id="307864at2"/>
<dbReference type="InterPro" id="IPR007329">
    <property type="entry name" value="FMN-bd"/>
</dbReference>
<protein>
    <submittedName>
        <fullName evidence="3">FMN-binding domain protein</fullName>
    </submittedName>
</protein>
<evidence type="ECO:0000313" key="3">
    <source>
        <dbReference type="EMBL" id="SHD76758.1"/>
    </source>
</evidence>
<dbReference type="Proteomes" id="UP000245423">
    <property type="component" value="Chromosome 1"/>
</dbReference>
<keyword evidence="1" id="KW-0472">Membrane</keyword>
<evidence type="ECO:0000256" key="1">
    <source>
        <dbReference type="SAM" id="Phobius"/>
    </source>
</evidence>
<feature type="transmembrane region" description="Helical" evidence="1">
    <location>
        <begin position="6"/>
        <end position="25"/>
    </location>
</feature>
<dbReference type="RefSeq" id="WP_005584453.1">
    <property type="nucleotide sequence ID" value="NZ_LT669839.1"/>
</dbReference>
<organism evidence="3 4">
    <name type="scientific">[Clostridium] ultunense Esp</name>
    <dbReference type="NCBI Taxonomy" id="1288971"/>
    <lineage>
        <taxon>Bacteria</taxon>
        <taxon>Bacillati</taxon>
        <taxon>Bacillota</taxon>
        <taxon>Tissierellia</taxon>
        <taxon>Tissierellales</taxon>
        <taxon>Tepidimicrobiaceae</taxon>
        <taxon>Schnuerera</taxon>
    </lineage>
</organism>
<proteinExistence type="predicted"/>
<name>M1ZJY7_9FIRM</name>
<evidence type="ECO:0000313" key="4">
    <source>
        <dbReference type="Proteomes" id="UP000245423"/>
    </source>
</evidence>
<dbReference type="EMBL" id="LT669839">
    <property type="protein sequence ID" value="SHD76758.1"/>
    <property type="molecule type" value="Genomic_DNA"/>
</dbReference>
<feature type="domain" description="FMN-binding" evidence="2">
    <location>
        <begin position="50"/>
        <end position="127"/>
    </location>
</feature>
<dbReference type="Pfam" id="PF04205">
    <property type="entry name" value="FMN_bind"/>
    <property type="match status" value="1"/>
</dbReference>
<keyword evidence="1" id="KW-0812">Transmembrane</keyword>
<dbReference type="AlphaFoldDB" id="M1ZJY7"/>
<gene>
    <name evidence="3" type="ORF">CUESP1_1387</name>
</gene>
<sequence length="127" mass="13844">MGKKFLIPMIIFALIGIIGVGWQIISSNIVKEANQMIVSSVDLSSIQDGSYTGEYILSPVKVEVEVVVKNNEIYDIKILEHQNGFGEKAEAIIEEIIEKQKLNVDLVSGATVSSKVILKAVENALGQ</sequence>
<dbReference type="HOGENOM" id="CLU_096350_0_1_9"/>
<keyword evidence="1" id="KW-1133">Transmembrane helix</keyword>
<reference evidence="3 4" key="1">
    <citation type="submission" date="2016-11" db="EMBL/GenBank/DDBJ databases">
        <authorList>
            <person name="Manzoor S."/>
        </authorList>
    </citation>
    <scope>NUCLEOTIDE SEQUENCE [LARGE SCALE GENOMIC DNA]</scope>
    <source>
        <strain evidence="3">Clostridium ultunense strain Esp</strain>
    </source>
</reference>
<dbReference type="GO" id="GO:0016020">
    <property type="term" value="C:membrane"/>
    <property type="evidence" value="ECO:0007669"/>
    <property type="project" value="InterPro"/>
</dbReference>
<dbReference type="Gene3D" id="3.90.1010.20">
    <property type="match status" value="1"/>
</dbReference>